<proteinExistence type="predicted"/>
<reference evidence="1 2" key="1">
    <citation type="journal article" date="2018" name="Mol. Biol. Evol.">
        <title>Broad Genomic Sampling Reveals a Smut Pathogenic Ancestry of the Fungal Clade Ustilaginomycotina.</title>
        <authorList>
            <person name="Kijpornyongpan T."/>
            <person name="Mondo S.J."/>
            <person name="Barry K."/>
            <person name="Sandor L."/>
            <person name="Lee J."/>
            <person name="Lipzen A."/>
            <person name="Pangilinan J."/>
            <person name="LaButti K."/>
            <person name="Hainaut M."/>
            <person name="Henrissat B."/>
            <person name="Grigoriev I.V."/>
            <person name="Spatafora J.W."/>
            <person name="Aime M.C."/>
        </authorList>
    </citation>
    <scope>NUCLEOTIDE SEQUENCE [LARGE SCALE GENOMIC DNA]</scope>
    <source>
        <strain evidence="1 2">SA 807</strain>
    </source>
</reference>
<gene>
    <name evidence="1" type="ORF">IE53DRAFT_379485</name>
</gene>
<sequence>MGKGDHNTEPRSVAVAIPFTFSRYPPKSKLDVEVCLVTSRKHEGKYVLPKGGVEAGESTQQAAEREMWEEAGLRPSENQPQISQRGLLSVLDHKPYKGSLVKDPNDPSFVPRAIYTAHGIFIDREGTRPSVVGHGFGSEPGESHYWPEQAERERRWFALEEASEEISWRRDIAELLRLWEESIQL</sequence>
<organism evidence="1 2">
    <name type="scientific">Violaceomyces palustris</name>
    <dbReference type="NCBI Taxonomy" id="1673888"/>
    <lineage>
        <taxon>Eukaryota</taxon>
        <taxon>Fungi</taxon>
        <taxon>Dikarya</taxon>
        <taxon>Basidiomycota</taxon>
        <taxon>Ustilaginomycotina</taxon>
        <taxon>Ustilaginomycetes</taxon>
        <taxon>Violaceomycetales</taxon>
        <taxon>Violaceomycetaceae</taxon>
        <taxon>Violaceomyces</taxon>
    </lineage>
</organism>
<protein>
    <submittedName>
        <fullName evidence="1">NUDIX hydrolase</fullName>
    </submittedName>
</protein>
<accession>A0ACD0NY45</accession>
<dbReference type="EMBL" id="KZ819899">
    <property type="protein sequence ID" value="PWN50770.1"/>
    <property type="molecule type" value="Genomic_DNA"/>
</dbReference>
<dbReference type="Proteomes" id="UP000245626">
    <property type="component" value="Unassembled WGS sequence"/>
</dbReference>
<keyword evidence="2" id="KW-1185">Reference proteome</keyword>
<evidence type="ECO:0000313" key="2">
    <source>
        <dbReference type="Proteomes" id="UP000245626"/>
    </source>
</evidence>
<keyword evidence="1" id="KW-0378">Hydrolase</keyword>
<name>A0ACD0NY45_9BASI</name>
<evidence type="ECO:0000313" key="1">
    <source>
        <dbReference type="EMBL" id="PWN50770.1"/>
    </source>
</evidence>